<accession>A0ABV9S0H8</accession>
<keyword evidence="3" id="KW-1185">Reference proteome</keyword>
<dbReference type="EMBL" id="JBHSIS010000005">
    <property type="protein sequence ID" value="MFC4853982.1"/>
    <property type="molecule type" value="Genomic_DNA"/>
</dbReference>
<name>A0ABV9S0H8_9PSEU</name>
<gene>
    <name evidence="2" type="ORF">ACFPCV_10755</name>
</gene>
<dbReference type="InterPro" id="IPR011047">
    <property type="entry name" value="Quinoprotein_ADH-like_sf"/>
</dbReference>
<sequence>MEAASCAMCASDDDVLLDSAKGAPAGGVLVLDTEERGLVAADAQTGAQREFADLPAEELGQPVQAGDRAYIPDYSRHLLYVRDLRTGRSLPDVEVPVSRRRSHSRCGPARCGRTTSSTAPR</sequence>
<comment type="caution">
    <text evidence="2">The sequence shown here is derived from an EMBL/GenBank/DDBJ whole genome shotgun (WGS) entry which is preliminary data.</text>
</comment>
<proteinExistence type="predicted"/>
<dbReference type="SUPFAM" id="SSF50998">
    <property type="entry name" value="Quinoprotein alcohol dehydrogenase-like"/>
    <property type="match status" value="1"/>
</dbReference>
<evidence type="ECO:0000313" key="2">
    <source>
        <dbReference type="EMBL" id="MFC4853982.1"/>
    </source>
</evidence>
<evidence type="ECO:0000256" key="1">
    <source>
        <dbReference type="SAM" id="MobiDB-lite"/>
    </source>
</evidence>
<protein>
    <submittedName>
        <fullName evidence="2">Uncharacterized protein</fullName>
    </submittedName>
</protein>
<dbReference type="InterPro" id="IPR015943">
    <property type="entry name" value="WD40/YVTN_repeat-like_dom_sf"/>
</dbReference>
<reference evidence="3" key="1">
    <citation type="journal article" date="2019" name="Int. J. Syst. Evol. Microbiol.">
        <title>The Global Catalogue of Microorganisms (GCM) 10K type strain sequencing project: providing services to taxonomists for standard genome sequencing and annotation.</title>
        <authorList>
            <consortium name="The Broad Institute Genomics Platform"/>
            <consortium name="The Broad Institute Genome Sequencing Center for Infectious Disease"/>
            <person name="Wu L."/>
            <person name="Ma J."/>
        </authorList>
    </citation>
    <scope>NUCLEOTIDE SEQUENCE [LARGE SCALE GENOMIC DNA]</scope>
    <source>
        <strain evidence="3">ZS-22-S1</strain>
    </source>
</reference>
<dbReference type="RefSeq" id="WP_378055943.1">
    <property type="nucleotide sequence ID" value="NZ_JBHSIS010000005.1"/>
</dbReference>
<dbReference type="Gene3D" id="2.130.10.10">
    <property type="entry name" value="YVTN repeat-like/Quinoprotein amine dehydrogenase"/>
    <property type="match status" value="1"/>
</dbReference>
<evidence type="ECO:0000313" key="3">
    <source>
        <dbReference type="Proteomes" id="UP001595859"/>
    </source>
</evidence>
<feature type="region of interest" description="Disordered" evidence="1">
    <location>
        <begin position="95"/>
        <end position="121"/>
    </location>
</feature>
<dbReference type="Proteomes" id="UP001595859">
    <property type="component" value="Unassembled WGS sequence"/>
</dbReference>
<organism evidence="2 3">
    <name type="scientific">Actinophytocola glycyrrhizae</name>
    <dbReference type="NCBI Taxonomy" id="2044873"/>
    <lineage>
        <taxon>Bacteria</taxon>
        <taxon>Bacillati</taxon>
        <taxon>Actinomycetota</taxon>
        <taxon>Actinomycetes</taxon>
        <taxon>Pseudonocardiales</taxon>
        <taxon>Pseudonocardiaceae</taxon>
    </lineage>
</organism>